<keyword evidence="6" id="KW-1185">Reference proteome</keyword>
<dbReference type="Gene3D" id="3.30.497.10">
    <property type="entry name" value="Antithrombin, subunit I, domain 2"/>
    <property type="match status" value="1"/>
</dbReference>
<comment type="similarity">
    <text evidence="1 2">Belongs to the serpin family.</text>
</comment>
<evidence type="ECO:0000256" key="2">
    <source>
        <dbReference type="RuleBase" id="RU000411"/>
    </source>
</evidence>
<evidence type="ECO:0000313" key="5">
    <source>
        <dbReference type="EMBL" id="KAK2957973.1"/>
    </source>
</evidence>
<evidence type="ECO:0000256" key="3">
    <source>
        <dbReference type="SAM" id="SignalP"/>
    </source>
</evidence>
<sequence>MILSLILFLSGFTLVTCRTLPVTEAESIRSLSRSVTIFGRHLLQSMDTSDKNVFISPLSIREALLLAANGAGGETFQSFESALNVPGRRRSRRIPSYFEITSAIENRTQRESLFTMVNSLWISTKAHPYDRYLRECRTLFRAEAQQLDFSSHSSATKINEHISKNTNGLIPNAVAYLDPETKMLLVNAIHFKHPFSIKFNERDTFYEDFMWFNGQKRKVKMMHMTDNLRFLHTQNVSLVNLGYTHPDARMLLILPDQHGQKALEEAIEHCFDPTTFESLVQEGSERIVELSVPRFEIECTESLKDPLSRLGMDKAFSDDAEFPRISPEPLNLDDVVHRSVLKVHEEGTEAAAVTAVWSMDETSAQTLFKPKVFKLDRPFIVVLYDQRDEIILFQGVVSQLGTS</sequence>
<feature type="domain" description="Serpin" evidence="4">
    <location>
        <begin position="35"/>
        <end position="400"/>
    </location>
</feature>
<dbReference type="PROSITE" id="PS00284">
    <property type="entry name" value="SERPIN"/>
    <property type="match status" value="1"/>
</dbReference>
<evidence type="ECO:0000313" key="6">
    <source>
        <dbReference type="Proteomes" id="UP001281761"/>
    </source>
</evidence>
<dbReference type="PANTHER" id="PTHR11461">
    <property type="entry name" value="SERINE PROTEASE INHIBITOR, SERPIN"/>
    <property type="match status" value="1"/>
</dbReference>
<keyword evidence="3" id="KW-0732">Signal</keyword>
<proteinExistence type="inferred from homology"/>
<comment type="caution">
    <text evidence="5">The sequence shown here is derived from an EMBL/GenBank/DDBJ whole genome shotgun (WGS) entry which is preliminary data.</text>
</comment>
<organism evidence="5 6">
    <name type="scientific">Blattamonas nauphoetae</name>
    <dbReference type="NCBI Taxonomy" id="2049346"/>
    <lineage>
        <taxon>Eukaryota</taxon>
        <taxon>Metamonada</taxon>
        <taxon>Preaxostyla</taxon>
        <taxon>Oxymonadida</taxon>
        <taxon>Blattamonas</taxon>
    </lineage>
</organism>
<gene>
    <name evidence="5" type="ORF">BLNAU_7149</name>
</gene>
<name>A0ABQ9Y2K7_9EUKA</name>
<protein>
    <submittedName>
        <fullName evidence="5">Serpin</fullName>
    </submittedName>
</protein>
<feature type="chain" id="PRO_5046104949" evidence="3">
    <location>
        <begin position="18"/>
        <end position="403"/>
    </location>
</feature>
<feature type="signal peptide" evidence="3">
    <location>
        <begin position="1"/>
        <end position="17"/>
    </location>
</feature>
<dbReference type="InterPro" id="IPR023796">
    <property type="entry name" value="Serpin_dom"/>
</dbReference>
<dbReference type="InterPro" id="IPR042185">
    <property type="entry name" value="Serpin_sf_2"/>
</dbReference>
<dbReference type="InterPro" id="IPR036186">
    <property type="entry name" value="Serpin_sf"/>
</dbReference>
<dbReference type="InterPro" id="IPR000215">
    <property type="entry name" value="Serpin_fam"/>
</dbReference>
<dbReference type="InterPro" id="IPR023795">
    <property type="entry name" value="Serpin_CS"/>
</dbReference>
<dbReference type="InterPro" id="IPR042178">
    <property type="entry name" value="Serpin_sf_1"/>
</dbReference>
<dbReference type="Pfam" id="PF00079">
    <property type="entry name" value="Serpin"/>
    <property type="match status" value="1"/>
</dbReference>
<dbReference type="SMART" id="SM00093">
    <property type="entry name" value="SERPIN"/>
    <property type="match status" value="1"/>
</dbReference>
<dbReference type="EMBL" id="JARBJD010000042">
    <property type="protein sequence ID" value="KAK2957973.1"/>
    <property type="molecule type" value="Genomic_DNA"/>
</dbReference>
<reference evidence="5 6" key="1">
    <citation type="journal article" date="2022" name="bioRxiv">
        <title>Genomics of Preaxostyla Flagellates Illuminates Evolutionary Transitions and the Path Towards Mitochondrial Loss.</title>
        <authorList>
            <person name="Novak L.V.F."/>
            <person name="Treitli S.C."/>
            <person name="Pyrih J."/>
            <person name="Halakuc P."/>
            <person name="Pipaliya S.V."/>
            <person name="Vacek V."/>
            <person name="Brzon O."/>
            <person name="Soukal P."/>
            <person name="Eme L."/>
            <person name="Dacks J.B."/>
            <person name="Karnkowska A."/>
            <person name="Elias M."/>
            <person name="Hampl V."/>
        </authorList>
    </citation>
    <scope>NUCLEOTIDE SEQUENCE [LARGE SCALE GENOMIC DNA]</scope>
    <source>
        <strain evidence="5">NAU3</strain>
        <tissue evidence="5">Gut</tissue>
    </source>
</reference>
<dbReference type="SUPFAM" id="SSF56574">
    <property type="entry name" value="Serpins"/>
    <property type="match status" value="1"/>
</dbReference>
<dbReference type="Proteomes" id="UP001281761">
    <property type="component" value="Unassembled WGS sequence"/>
</dbReference>
<dbReference type="PANTHER" id="PTHR11461:SF211">
    <property type="entry name" value="GH10112P-RELATED"/>
    <property type="match status" value="1"/>
</dbReference>
<accession>A0ABQ9Y2K7</accession>
<evidence type="ECO:0000256" key="1">
    <source>
        <dbReference type="ARBA" id="ARBA00009500"/>
    </source>
</evidence>
<dbReference type="Gene3D" id="2.30.39.10">
    <property type="entry name" value="Alpha-1-antitrypsin, domain 1"/>
    <property type="match status" value="1"/>
</dbReference>
<evidence type="ECO:0000259" key="4">
    <source>
        <dbReference type="SMART" id="SM00093"/>
    </source>
</evidence>